<dbReference type="OrthoDB" id="268197at2"/>
<evidence type="ECO:0000259" key="1">
    <source>
        <dbReference type="Pfam" id="PF08878"/>
    </source>
</evidence>
<feature type="domain" description="Anti-bacteriophage protein A/HamA C-terminal" evidence="1">
    <location>
        <begin position="3"/>
        <end position="251"/>
    </location>
</feature>
<sequence length="259" mass="29080">MTLFNDWCDKKFNDPNNTSLWEVTEKKGGRAAIEKLLYTVVRSHYDDLDRIADTVNELGYKAAEKILRGRIPQTKKARSGDLGEILATEFAKEEFQFDIPVKRLRYKDGREMALRGDDFIGIRYSKKDGLYLLKGESKSRINLTKSTLQEARGVLDRDNGRCTPSSLSFVMDRLLESTDPTLQEIGKAVRKELAMDSLKPDRITHALITLSGNSAVDIIKADLDSADGSRSQFGVNIFIPDHANFIKLTFEGVGKLGKS</sequence>
<dbReference type="InterPro" id="IPR014976">
    <property type="entry name" value="AbpA_HamA_C"/>
</dbReference>
<reference evidence="2 3" key="1">
    <citation type="submission" date="2019-09" db="EMBL/GenBank/DDBJ databases">
        <title>Pararcticibacter amylolyticus gen. nov., sp. nov., isolated from a rottenly hemp rope, and reclassification of Pedobacter tournemirensis as Pararcticibacter tournemirensis comb. nov.</title>
        <authorList>
            <person name="Cai Y."/>
        </authorList>
    </citation>
    <scope>NUCLEOTIDE SEQUENCE [LARGE SCALE GENOMIC DNA]</scope>
    <source>
        <strain evidence="2 3">TF5-37.2-LB10</strain>
    </source>
</reference>
<comment type="caution">
    <text evidence="2">The sequence shown here is derived from an EMBL/GenBank/DDBJ whole genome shotgun (WGS) entry which is preliminary data.</text>
</comment>
<dbReference type="Pfam" id="PF08878">
    <property type="entry name" value="HamA"/>
    <property type="match status" value="1"/>
</dbReference>
<dbReference type="AlphaFoldDB" id="A0A5M9GJX8"/>
<dbReference type="EMBL" id="VWNE01000057">
    <property type="protein sequence ID" value="KAA8474836.1"/>
    <property type="molecule type" value="Genomic_DNA"/>
</dbReference>
<dbReference type="Proteomes" id="UP000322918">
    <property type="component" value="Unassembled WGS sequence"/>
</dbReference>
<evidence type="ECO:0000313" key="3">
    <source>
        <dbReference type="Proteomes" id="UP000322918"/>
    </source>
</evidence>
<keyword evidence="3" id="KW-1185">Reference proteome</keyword>
<organism evidence="2 3">
    <name type="scientific">Arcticibacter tournemirensis</name>
    <dbReference type="NCBI Taxonomy" id="699437"/>
    <lineage>
        <taxon>Bacteria</taxon>
        <taxon>Pseudomonadati</taxon>
        <taxon>Bacteroidota</taxon>
        <taxon>Sphingobacteriia</taxon>
        <taxon>Sphingobacteriales</taxon>
        <taxon>Sphingobacteriaceae</taxon>
        <taxon>Arcticibacter</taxon>
    </lineage>
</organism>
<accession>A0A5M9GJX8</accession>
<proteinExistence type="predicted"/>
<protein>
    <submittedName>
        <fullName evidence="2">DUF1837 domain-containing protein</fullName>
    </submittedName>
</protein>
<evidence type="ECO:0000313" key="2">
    <source>
        <dbReference type="EMBL" id="KAA8474836.1"/>
    </source>
</evidence>
<gene>
    <name evidence="2" type="ORF">F1649_21935</name>
</gene>
<name>A0A5M9GJX8_9SPHI</name>
<dbReference type="RefSeq" id="WP_141814220.1">
    <property type="nucleotide sequence ID" value="NZ_VFPL01000001.1"/>
</dbReference>